<evidence type="ECO:0000313" key="2">
    <source>
        <dbReference type="EMBL" id="TNV76187.1"/>
    </source>
</evidence>
<gene>
    <name evidence="2" type="ORF">FGO68_gene7319</name>
</gene>
<accession>A0A8J8SZ37</accession>
<dbReference type="InterPro" id="IPR003409">
    <property type="entry name" value="MORN"/>
</dbReference>
<dbReference type="SMART" id="SM00698">
    <property type="entry name" value="MORN"/>
    <property type="match status" value="2"/>
</dbReference>
<dbReference type="Gene3D" id="2.20.110.10">
    <property type="entry name" value="Histone H3 K4-specific methyltransferase SET7/9 N-terminal domain"/>
    <property type="match status" value="1"/>
</dbReference>
<organism evidence="2 3">
    <name type="scientific">Halteria grandinella</name>
    <dbReference type="NCBI Taxonomy" id="5974"/>
    <lineage>
        <taxon>Eukaryota</taxon>
        <taxon>Sar</taxon>
        <taxon>Alveolata</taxon>
        <taxon>Ciliophora</taxon>
        <taxon>Intramacronucleata</taxon>
        <taxon>Spirotrichea</taxon>
        <taxon>Stichotrichia</taxon>
        <taxon>Sporadotrichida</taxon>
        <taxon>Halteriidae</taxon>
        <taxon>Halteria</taxon>
    </lineage>
</organism>
<sequence length="72" mass="8410">MVEGNCKYTNGDYYQGQFEWYNRHGYGKMVYCKDGSSWEGEWRSDKREGKGILTLADGSKQEGTWVDDELQK</sequence>
<evidence type="ECO:0008006" key="4">
    <source>
        <dbReference type="Google" id="ProtNLM"/>
    </source>
</evidence>
<dbReference type="EMBL" id="RRYP01014036">
    <property type="protein sequence ID" value="TNV76187.1"/>
    <property type="molecule type" value="Genomic_DNA"/>
</dbReference>
<dbReference type="PANTHER" id="PTHR43215">
    <property type="entry name" value="RADIAL SPOKE HEAD 1 HOMOLOG"/>
    <property type="match status" value="1"/>
</dbReference>
<proteinExistence type="predicted"/>
<dbReference type="AlphaFoldDB" id="A0A8J8SZ37"/>
<name>A0A8J8SZ37_HALGN</name>
<dbReference type="PANTHER" id="PTHR43215:SF14">
    <property type="entry name" value="RADIAL SPOKE HEAD 1 HOMOLOG"/>
    <property type="match status" value="1"/>
</dbReference>
<dbReference type="OrthoDB" id="312720at2759"/>
<dbReference type="Proteomes" id="UP000785679">
    <property type="component" value="Unassembled WGS sequence"/>
</dbReference>
<dbReference type="SUPFAM" id="SSF82185">
    <property type="entry name" value="Histone H3 K4-specific methyltransferase SET7/9 N-terminal domain"/>
    <property type="match status" value="1"/>
</dbReference>
<reference evidence="2" key="1">
    <citation type="submission" date="2019-06" db="EMBL/GenBank/DDBJ databases">
        <authorList>
            <person name="Zheng W."/>
        </authorList>
    </citation>
    <scope>NUCLEOTIDE SEQUENCE</scope>
    <source>
        <strain evidence="2">QDHG01</strain>
    </source>
</reference>
<evidence type="ECO:0000313" key="3">
    <source>
        <dbReference type="Proteomes" id="UP000785679"/>
    </source>
</evidence>
<dbReference type="Pfam" id="PF02493">
    <property type="entry name" value="MORN"/>
    <property type="match status" value="2"/>
</dbReference>
<keyword evidence="1" id="KW-0677">Repeat</keyword>
<comment type="caution">
    <text evidence="2">The sequence shown here is derived from an EMBL/GenBank/DDBJ whole genome shotgun (WGS) entry which is preliminary data.</text>
</comment>
<protein>
    <recommendedName>
        <fullName evidence="4">MORN repeat protein</fullName>
    </recommendedName>
</protein>
<evidence type="ECO:0000256" key="1">
    <source>
        <dbReference type="ARBA" id="ARBA00022737"/>
    </source>
</evidence>
<keyword evidence="3" id="KW-1185">Reference proteome</keyword>